<keyword evidence="3" id="KW-1185">Reference proteome</keyword>
<protein>
    <submittedName>
        <fullName evidence="2">Pyrimidine dimer DNA glycosylase /DNA-(Apurinic or apyrimidinic site) lyase</fullName>
    </submittedName>
</protein>
<keyword evidence="2" id="KW-0456">Lyase</keyword>
<dbReference type="RefSeq" id="WP_072966952.1">
    <property type="nucleotide sequence ID" value="NZ_FQUR01000007.1"/>
</dbReference>
<dbReference type="EMBL" id="FQUR01000007">
    <property type="protein sequence ID" value="SHE43792.1"/>
    <property type="molecule type" value="Genomic_DNA"/>
</dbReference>
<dbReference type="Gene3D" id="1.10.440.10">
    <property type="entry name" value="T4 endonuclease V"/>
    <property type="match status" value="1"/>
</dbReference>
<dbReference type="SUPFAM" id="SSF47077">
    <property type="entry name" value="T4 endonuclease V"/>
    <property type="match status" value="1"/>
</dbReference>
<reference evidence="3" key="1">
    <citation type="submission" date="2016-11" db="EMBL/GenBank/DDBJ databases">
        <authorList>
            <person name="Varghese N."/>
            <person name="Submissions S."/>
        </authorList>
    </citation>
    <scope>NUCLEOTIDE SEQUENCE [LARGE SCALE GENOMIC DNA]</scope>
    <source>
        <strain evidence="3">DSM 18761</strain>
    </source>
</reference>
<dbReference type="Pfam" id="PF03013">
    <property type="entry name" value="Pyr_excise"/>
    <property type="match status" value="1"/>
</dbReference>
<name>A0A1M4TH04_9THEO</name>
<feature type="domain" description="DUF1722" evidence="1">
    <location>
        <begin position="130"/>
        <end position="213"/>
    </location>
</feature>
<evidence type="ECO:0000313" key="3">
    <source>
        <dbReference type="Proteomes" id="UP000184127"/>
    </source>
</evidence>
<evidence type="ECO:0000313" key="2">
    <source>
        <dbReference type="EMBL" id="SHE43792.1"/>
    </source>
</evidence>
<dbReference type="AlphaFoldDB" id="A0A1M4TH04"/>
<organism evidence="2 3">
    <name type="scientific">Thermoanaerobacter uzonensis DSM 18761</name>
    <dbReference type="NCBI Taxonomy" id="1123369"/>
    <lineage>
        <taxon>Bacteria</taxon>
        <taxon>Bacillati</taxon>
        <taxon>Bacillota</taxon>
        <taxon>Clostridia</taxon>
        <taxon>Thermoanaerobacterales</taxon>
        <taxon>Thermoanaerobacteraceae</taxon>
        <taxon>Thermoanaerobacter</taxon>
    </lineage>
</organism>
<sequence>MRIWDISPGYLNRESLLGEHRELHGIVSIYINNKRGYASHPQTKRWKECLPALYMRHILLVEEMRLRGYKHESPLPVSLFKEENFTIDWPPYLDSPARQFDILKEKYKHKKEKGRIPLPKHAQMLWAQHKYSVLARDPNLYSMLGKRAVQAFDENSFIEFAEILTNLLRTPPTIGGVRNALEHIWGYVSEIATREEKEKAFTGEEMLLEVIVDILKRSHNEYLFQQTALVDIAAWMRIKKEIFMNKNNHEKA</sequence>
<evidence type="ECO:0000259" key="1">
    <source>
        <dbReference type="Pfam" id="PF08349"/>
    </source>
</evidence>
<dbReference type="InterPro" id="IPR024796">
    <property type="entry name" value="T4_endonuc_V"/>
</dbReference>
<dbReference type="InterPro" id="IPR004260">
    <property type="entry name" value="Pyr-dimer_DNA_glycosylase"/>
</dbReference>
<proteinExistence type="predicted"/>
<dbReference type="GO" id="GO:0016829">
    <property type="term" value="F:lyase activity"/>
    <property type="evidence" value="ECO:0007669"/>
    <property type="project" value="UniProtKB-KW"/>
</dbReference>
<gene>
    <name evidence="2" type="ORF">SAMN02745195_00363</name>
</gene>
<accession>A0A1M4TH04</accession>
<dbReference type="InterPro" id="IPR013560">
    <property type="entry name" value="DUF1722"/>
</dbReference>
<dbReference type="Proteomes" id="UP000184127">
    <property type="component" value="Unassembled WGS sequence"/>
</dbReference>
<dbReference type="Pfam" id="PF08349">
    <property type="entry name" value="DUF1722"/>
    <property type="match status" value="1"/>
</dbReference>